<dbReference type="PROSITE" id="PS00198">
    <property type="entry name" value="4FE4S_FER_1"/>
    <property type="match status" value="2"/>
</dbReference>
<dbReference type="AlphaFoldDB" id="A0A1X4XUD3"/>
<feature type="binding site" evidence="12">
    <location>
        <position position="60"/>
    </location>
    <ligand>
        <name>[4Fe-4S] cluster</name>
        <dbReference type="ChEBI" id="CHEBI:49883"/>
        <label>1</label>
    </ligand>
</feature>
<dbReference type="SUPFAM" id="SSF54862">
    <property type="entry name" value="4Fe-4S ferredoxins"/>
    <property type="match status" value="1"/>
</dbReference>
<protein>
    <recommendedName>
        <fullName evidence="12">NADH-quinone oxidoreductase subunit I</fullName>
        <ecNumber evidence="12">7.1.1.-</ecNumber>
    </recommendedName>
    <alternativeName>
        <fullName evidence="12">NADH dehydrogenase I subunit I</fullName>
    </alternativeName>
    <alternativeName>
        <fullName evidence="12">NDH-1 subunit I</fullName>
    </alternativeName>
</protein>
<feature type="binding site" evidence="12">
    <location>
        <position position="54"/>
    </location>
    <ligand>
        <name>[4Fe-4S] cluster</name>
        <dbReference type="ChEBI" id="CHEBI:49883"/>
        <label>1</label>
    </ligand>
</feature>
<dbReference type="InterPro" id="IPR010226">
    <property type="entry name" value="NADH_quinone_OxRdtase_chainI"/>
</dbReference>
<dbReference type="Gene3D" id="3.30.70.3270">
    <property type="match status" value="1"/>
</dbReference>
<dbReference type="GO" id="GO:0051539">
    <property type="term" value="F:4 iron, 4 sulfur cluster binding"/>
    <property type="evidence" value="ECO:0007669"/>
    <property type="project" value="UniProtKB-KW"/>
</dbReference>
<evidence type="ECO:0000256" key="10">
    <source>
        <dbReference type="ARBA" id="ARBA00023075"/>
    </source>
</evidence>
<keyword evidence="6 12" id="KW-1278">Translocase</keyword>
<keyword evidence="8 12" id="KW-0411">Iron-sulfur</keyword>
<dbReference type="Proteomes" id="UP000194141">
    <property type="component" value="Unassembled WGS sequence"/>
</dbReference>
<keyword evidence="15" id="KW-1185">Reference proteome</keyword>
<organism evidence="14 15">
    <name type="scientific">Desulfurella amilsii</name>
    <dbReference type="NCBI Taxonomy" id="1562698"/>
    <lineage>
        <taxon>Bacteria</taxon>
        <taxon>Pseudomonadati</taxon>
        <taxon>Campylobacterota</taxon>
        <taxon>Desulfurellia</taxon>
        <taxon>Desulfurellales</taxon>
        <taxon>Desulfurellaceae</taxon>
        <taxon>Desulfurella</taxon>
    </lineage>
</organism>
<evidence type="ECO:0000256" key="7">
    <source>
        <dbReference type="ARBA" id="ARBA00023004"/>
    </source>
</evidence>
<dbReference type="GO" id="GO:0048038">
    <property type="term" value="F:quinone binding"/>
    <property type="evidence" value="ECO:0007669"/>
    <property type="project" value="UniProtKB-KW"/>
</dbReference>
<feature type="binding site" evidence="12">
    <location>
        <position position="64"/>
    </location>
    <ligand>
        <name>[4Fe-4S] cluster</name>
        <dbReference type="ChEBI" id="CHEBI:49883"/>
        <label>2</label>
    </ligand>
</feature>
<dbReference type="PANTHER" id="PTHR10849">
    <property type="entry name" value="NADH DEHYDROGENASE UBIQUINONE IRON-SULFUR PROTEIN 8, MITOCHONDRIAL"/>
    <property type="match status" value="1"/>
</dbReference>
<feature type="domain" description="4Fe-4S ferredoxin-type" evidence="13">
    <location>
        <begin position="45"/>
        <end position="74"/>
    </location>
</feature>
<dbReference type="Pfam" id="PF12838">
    <property type="entry name" value="Fer4_7"/>
    <property type="match status" value="1"/>
</dbReference>
<keyword evidence="4 12" id="KW-0479">Metal-binding</keyword>
<comment type="subunit">
    <text evidence="12">NDH-1 is composed of 14 different subunits. Subunits NuoA, H, J, K, L, M, N constitute the membrane sector of the complex.</text>
</comment>
<keyword evidence="10 12" id="KW-0830">Ubiquinone</keyword>
<gene>
    <name evidence="12" type="primary">nuoI</name>
    <name evidence="14" type="ORF">DESAMIL20_2085</name>
</gene>
<keyword evidence="3 12" id="KW-0874">Quinone</keyword>
<feature type="domain" description="4Fe-4S ferredoxin-type" evidence="13">
    <location>
        <begin position="84"/>
        <end position="113"/>
    </location>
</feature>
<name>A0A1X4XUD3_9BACT</name>
<evidence type="ECO:0000256" key="3">
    <source>
        <dbReference type="ARBA" id="ARBA00022719"/>
    </source>
</evidence>
<evidence type="ECO:0000313" key="15">
    <source>
        <dbReference type="Proteomes" id="UP000194141"/>
    </source>
</evidence>
<evidence type="ECO:0000256" key="12">
    <source>
        <dbReference type="HAMAP-Rule" id="MF_01351"/>
    </source>
</evidence>
<keyword evidence="5" id="KW-0677">Repeat</keyword>
<accession>A0A1X4XUD3</accession>
<dbReference type="InterPro" id="IPR017900">
    <property type="entry name" value="4Fe4S_Fe_S_CS"/>
</dbReference>
<dbReference type="NCBIfam" id="TIGR01971">
    <property type="entry name" value="NuoI"/>
    <property type="match status" value="1"/>
</dbReference>
<keyword evidence="9 12" id="KW-0520">NAD</keyword>
<dbReference type="RefSeq" id="WP_204218614.1">
    <property type="nucleotide sequence ID" value="NZ_MDSU01000020.1"/>
</dbReference>
<comment type="similarity">
    <text evidence="12">Belongs to the complex I 23 kDa subunit family.</text>
</comment>
<evidence type="ECO:0000256" key="2">
    <source>
        <dbReference type="ARBA" id="ARBA00022485"/>
    </source>
</evidence>
<comment type="caution">
    <text evidence="14">The sequence shown here is derived from an EMBL/GenBank/DDBJ whole genome shotgun (WGS) entry which is preliminary data.</text>
</comment>
<keyword evidence="1 12" id="KW-1003">Cell membrane</keyword>
<comment type="cofactor">
    <cofactor evidence="12">
        <name>[4Fe-4S] cluster</name>
        <dbReference type="ChEBI" id="CHEBI:49883"/>
    </cofactor>
    <text evidence="12">Binds 2 [4Fe-4S] clusters per subunit.</text>
</comment>
<dbReference type="GO" id="GO:0050136">
    <property type="term" value="F:NADH dehydrogenase (quinone) (non-electrogenic) activity"/>
    <property type="evidence" value="ECO:0007669"/>
    <property type="project" value="UniProtKB-UniRule"/>
</dbReference>
<feature type="binding site" evidence="12">
    <location>
        <position position="99"/>
    </location>
    <ligand>
        <name>[4Fe-4S] cluster</name>
        <dbReference type="ChEBI" id="CHEBI:49883"/>
        <label>2</label>
    </ligand>
</feature>
<feature type="binding site" evidence="12">
    <location>
        <position position="93"/>
    </location>
    <ligand>
        <name>[4Fe-4S] cluster</name>
        <dbReference type="ChEBI" id="CHEBI:49883"/>
        <label>2</label>
    </ligand>
</feature>
<reference evidence="14 15" key="1">
    <citation type="journal article" date="2017" name="Front. Microbiol.">
        <title>Genome Sequence of Desulfurella amilsii Strain TR1 and Comparative Genomics of Desulfurellaceae Family.</title>
        <authorList>
            <person name="Florentino A.P."/>
            <person name="Stams A.J."/>
            <person name="Sanchez-Andrea I."/>
        </authorList>
    </citation>
    <scope>NUCLEOTIDE SEQUENCE [LARGE SCALE GENOMIC DNA]</scope>
    <source>
        <strain evidence="14 15">TR1</strain>
    </source>
</reference>
<evidence type="ECO:0000256" key="4">
    <source>
        <dbReference type="ARBA" id="ARBA00022723"/>
    </source>
</evidence>
<dbReference type="HAMAP" id="MF_01351">
    <property type="entry name" value="NDH1_NuoI"/>
    <property type="match status" value="1"/>
</dbReference>
<evidence type="ECO:0000256" key="11">
    <source>
        <dbReference type="ARBA" id="ARBA00023136"/>
    </source>
</evidence>
<evidence type="ECO:0000313" key="14">
    <source>
        <dbReference type="EMBL" id="OSS41147.1"/>
    </source>
</evidence>
<proteinExistence type="inferred from homology"/>
<keyword evidence="2 12" id="KW-0004">4Fe-4S</keyword>
<dbReference type="InterPro" id="IPR017896">
    <property type="entry name" value="4Fe4S_Fe-S-bd"/>
</dbReference>
<keyword evidence="11 12" id="KW-0472">Membrane</keyword>
<dbReference type="EMBL" id="MDSU01000020">
    <property type="protein sequence ID" value="OSS41147.1"/>
    <property type="molecule type" value="Genomic_DNA"/>
</dbReference>
<evidence type="ECO:0000259" key="13">
    <source>
        <dbReference type="PROSITE" id="PS51379"/>
    </source>
</evidence>
<feature type="binding site" evidence="12">
    <location>
        <position position="103"/>
    </location>
    <ligand>
        <name>[4Fe-4S] cluster</name>
        <dbReference type="ChEBI" id="CHEBI:49883"/>
        <label>1</label>
    </ligand>
</feature>
<dbReference type="EC" id="7.1.1.-" evidence="12"/>
<dbReference type="PANTHER" id="PTHR10849:SF24">
    <property type="entry name" value="NADH-QUINONE OXIDOREDUCTASE SUBUNIT I 2"/>
    <property type="match status" value="1"/>
</dbReference>
<evidence type="ECO:0000256" key="6">
    <source>
        <dbReference type="ARBA" id="ARBA00022967"/>
    </source>
</evidence>
<keyword evidence="7 12" id="KW-0408">Iron</keyword>
<evidence type="ECO:0000256" key="9">
    <source>
        <dbReference type="ARBA" id="ARBA00023027"/>
    </source>
</evidence>
<evidence type="ECO:0000256" key="5">
    <source>
        <dbReference type="ARBA" id="ARBA00022737"/>
    </source>
</evidence>
<dbReference type="PROSITE" id="PS51379">
    <property type="entry name" value="4FE4S_FER_2"/>
    <property type="match status" value="2"/>
</dbReference>
<evidence type="ECO:0000256" key="8">
    <source>
        <dbReference type="ARBA" id="ARBA00023014"/>
    </source>
</evidence>
<dbReference type="GO" id="GO:0005506">
    <property type="term" value="F:iron ion binding"/>
    <property type="evidence" value="ECO:0007669"/>
    <property type="project" value="UniProtKB-UniRule"/>
</dbReference>
<comment type="subcellular location">
    <subcellularLocation>
        <location evidence="12">Cell membrane</location>
        <topology evidence="12">Peripheral membrane protein</topology>
    </subcellularLocation>
</comment>
<dbReference type="STRING" id="1562698.DESAMIL20_2085"/>
<comment type="catalytic activity">
    <reaction evidence="12">
        <text>a quinone + NADH + 5 H(+)(in) = a quinol + NAD(+) + 4 H(+)(out)</text>
        <dbReference type="Rhea" id="RHEA:57888"/>
        <dbReference type="ChEBI" id="CHEBI:15378"/>
        <dbReference type="ChEBI" id="CHEBI:24646"/>
        <dbReference type="ChEBI" id="CHEBI:57540"/>
        <dbReference type="ChEBI" id="CHEBI:57945"/>
        <dbReference type="ChEBI" id="CHEBI:132124"/>
    </reaction>
</comment>
<evidence type="ECO:0000256" key="1">
    <source>
        <dbReference type="ARBA" id="ARBA00022475"/>
    </source>
</evidence>
<feature type="binding site" evidence="12">
    <location>
        <position position="96"/>
    </location>
    <ligand>
        <name>[4Fe-4S] cluster</name>
        <dbReference type="ChEBI" id="CHEBI:49883"/>
        <label>2</label>
    </ligand>
</feature>
<sequence length="150" mass="17251">MLFNDLRKGLSVTLKYLFTHAVTCQYPTQRLNVPERGRWLHALNLHEESQKIKCIDCGLCEEVCPSKCIEIIPTENKDHTKSPAIYNIDLGRCCFCGLCVEVCPELAISMSDKYELAGYDREKFIFTKEDLIKVGLEYNNNKLQKKEGEL</sequence>
<comment type="function">
    <text evidence="12">NDH-1 shuttles electrons from NADH, via FMN and iron-sulfur (Fe-S) centers, to quinones in the respiratory chain. The immediate electron acceptor for the enzyme in this species is believed to be ubiquinone. Couples the redox reaction to proton translocation (for every two electrons transferred, four hydrogen ions are translocated across the cytoplasmic membrane), and thus conserves the redox energy in a proton gradient.</text>
</comment>
<feature type="binding site" evidence="12">
    <location>
        <position position="57"/>
    </location>
    <ligand>
        <name>[4Fe-4S] cluster</name>
        <dbReference type="ChEBI" id="CHEBI:49883"/>
        <label>1</label>
    </ligand>
</feature>
<keyword evidence="14" id="KW-0560">Oxidoreductase</keyword>
<dbReference type="GO" id="GO:0005886">
    <property type="term" value="C:plasma membrane"/>
    <property type="evidence" value="ECO:0007669"/>
    <property type="project" value="UniProtKB-SubCell"/>
</dbReference>